<feature type="transmembrane region" description="Helical" evidence="1">
    <location>
        <begin position="35"/>
        <end position="56"/>
    </location>
</feature>
<name>A0ABU5CC09_9BACI</name>
<dbReference type="EMBL" id="JAWDIP010000004">
    <property type="protein sequence ID" value="MDY0396852.1"/>
    <property type="molecule type" value="Genomic_DNA"/>
</dbReference>
<reference evidence="2 3" key="1">
    <citation type="submission" date="2023-10" db="EMBL/GenBank/DDBJ databases">
        <title>Virgibacillus halophilus 5B73C genome.</title>
        <authorList>
            <person name="Miliotis G."/>
            <person name="Sengupta P."/>
            <person name="Hameed A."/>
            <person name="Chuvochina M."/>
            <person name="Mcdonagh F."/>
            <person name="Simpson A.C."/>
            <person name="Singh N.K."/>
            <person name="Rekha P.D."/>
            <person name="Raman K."/>
            <person name="Hugenholtz P."/>
            <person name="Venkateswaran K."/>
        </authorList>
    </citation>
    <scope>NUCLEOTIDE SEQUENCE [LARGE SCALE GENOMIC DNA]</scope>
    <source>
        <strain evidence="2 3">5B73C</strain>
    </source>
</reference>
<sequence length="60" mass="6652">MFIILGAALLLIGLAGSLLGRLPGDFRFTKGNVTVYFPVMTSVIISILCTLIFFIWNKFK</sequence>
<organism evidence="2 3">
    <name type="scientific">Tigheibacillus halophilus</name>
    <dbReference type="NCBI Taxonomy" id="361280"/>
    <lineage>
        <taxon>Bacteria</taxon>
        <taxon>Bacillati</taxon>
        <taxon>Bacillota</taxon>
        <taxon>Bacilli</taxon>
        <taxon>Bacillales</taxon>
        <taxon>Bacillaceae</taxon>
        <taxon>Tigheibacillus</taxon>
    </lineage>
</organism>
<keyword evidence="1" id="KW-0812">Transmembrane</keyword>
<proteinExistence type="predicted"/>
<keyword evidence="1" id="KW-0472">Membrane</keyword>
<evidence type="ECO:0000313" key="3">
    <source>
        <dbReference type="Proteomes" id="UP001281447"/>
    </source>
</evidence>
<keyword evidence="1" id="KW-1133">Transmembrane helix</keyword>
<protein>
    <submittedName>
        <fullName evidence="2">DUF2905 domain-containing protein</fullName>
    </submittedName>
</protein>
<dbReference type="Pfam" id="PF11146">
    <property type="entry name" value="DUF2905"/>
    <property type="match status" value="1"/>
</dbReference>
<evidence type="ECO:0000256" key="1">
    <source>
        <dbReference type="SAM" id="Phobius"/>
    </source>
</evidence>
<dbReference type="PANTHER" id="PTHR36443">
    <property type="entry name" value="BSR5223 PROTEIN"/>
    <property type="match status" value="1"/>
</dbReference>
<dbReference type="Proteomes" id="UP001281447">
    <property type="component" value="Unassembled WGS sequence"/>
</dbReference>
<dbReference type="InterPro" id="IPR021320">
    <property type="entry name" value="DUF2905"/>
</dbReference>
<accession>A0ABU5CC09</accession>
<evidence type="ECO:0000313" key="2">
    <source>
        <dbReference type="EMBL" id="MDY0396852.1"/>
    </source>
</evidence>
<keyword evidence="3" id="KW-1185">Reference proteome</keyword>
<dbReference type="PANTHER" id="PTHR36443:SF1">
    <property type="entry name" value="BSR5223 PROTEIN"/>
    <property type="match status" value="1"/>
</dbReference>
<comment type="caution">
    <text evidence="2">The sequence shown here is derived from an EMBL/GenBank/DDBJ whole genome shotgun (WGS) entry which is preliminary data.</text>
</comment>
<gene>
    <name evidence="2" type="ORF">RWE15_24335</name>
</gene>